<protein>
    <submittedName>
        <fullName evidence="2">Uncharacterized protein</fullName>
    </submittedName>
</protein>
<accession>K0S3Q0</accession>
<comment type="caution">
    <text evidence="2">The sequence shown here is derived from an EMBL/GenBank/DDBJ whole genome shotgun (WGS) entry which is preliminary data.</text>
</comment>
<dbReference type="EMBL" id="AGNL01037640">
    <property type="protein sequence ID" value="EJK53517.1"/>
    <property type="molecule type" value="Genomic_DNA"/>
</dbReference>
<feature type="non-terminal residue" evidence="2">
    <location>
        <position position="1"/>
    </location>
</feature>
<gene>
    <name evidence="2" type="ORF">THAOC_27035</name>
</gene>
<feature type="compositionally biased region" description="Basic and acidic residues" evidence="1">
    <location>
        <begin position="162"/>
        <end position="173"/>
    </location>
</feature>
<proteinExistence type="predicted"/>
<evidence type="ECO:0000313" key="3">
    <source>
        <dbReference type="Proteomes" id="UP000266841"/>
    </source>
</evidence>
<feature type="region of interest" description="Disordered" evidence="1">
    <location>
        <begin position="100"/>
        <end position="273"/>
    </location>
</feature>
<evidence type="ECO:0000256" key="1">
    <source>
        <dbReference type="SAM" id="MobiDB-lite"/>
    </source>
</evidence>
<dbReference type="AlphaFoldDB" id="K0S3Q0"/>
<name>K0S3Q0_THAOC</name>
<evidence type="ECO:0000313" key="2">
    <source>
        <dbReference type="EMBL" id="EJK53517.1"/>
    </source>
</evidence>
<sequence>IAAILAGGNDDDDNEPPTEVERVIRSMLVPPLRSKDRSAHKLGSLNEANVRQVMSAVCQELGHDLVDCWDAGLLRCDQDQFLATSLDGFLTMRANDDMLRAMPPGRVPYKDEDGLFDGESGEDISEAGEDTKEEEDSEEEEAIEEEPRQVRGGGLLSSFGFGRKEDEGDKGSEDELDATSDGKKDGSIGNSEGEDDGDKGSEDELDATSDGKKDGSLDTPRSSSDRASSRCEDDDDGSEVVMSDGPPPRKHRNGGSPSPLHREDCSPSPVNTNPTFHCGLEVKTITNKKLKRKFDLVEQVCGRFSHCDFGDNNFKLLVWDPKYRTQLLHHATVVDLDYVLFVVANESTIRYATLVYIPEVKRNTYREILVGVFQRSLKWATL</sequence>
<keyword evidence="3" id="KW-1185">Reference proteome</keyword>
<feature type="compositionally biased region" description="Acidic residues" evidence="1">
    <location>
        <begin position="192"/>
        <end position="207"/>
    </location>
</feature>
<organism evidence="2 3">
    <name type="scientific">Thalassiosira oceanica</name>
    <name type="common">Marine diatom</name>
    <dbReference type="NCBI Taxonomy" id="159749"/>
    <lineage>
        <taxon>Eukaryota</taxon>
        <taxon>Sar</taxon>
        <taxon>Stramenopiles</taxon>
        <taxon>Ochrophyta</taxon>
        <taxon>Bacillariophyta</taxon>
        <taxon>Coscinodiscophyceae</taxon>
        <taxon>Thalassiosirophycidae</taxon>
        <taxon>Thalassiosirales</taxon>
        <taxon>Thalassiosiraceae</taxon>
        <taxon>Thalassiosira</taxon>
    </lineage>
</organism>
<dbReference type="Proteomes" id="UP000266841">
    <property type="component" value="Unassembled WGS sequence"/>
</dbReference>
<feature type="compositionally biased region" description="Acidic residues" evidence="1">
    <location>
        <begin position="114"/>
        <end position="144"/>
    </location>
</feature>
<reference evidence="2 3" key="1">
    <citation type="journal article" date="2012" name="Genome Biol.">
        <title>Genome and low-iron response of an oceanic diatom adapted to chronic iron limitation.</title>
        <authorList>
            <person name="Lommer M."/>
            <person name="Specht M."/>
            <person name="Roy A.S."/>
            <person name="Kraemer L."/>
            <person name="Andreson R."/>
            <person name="Gutowska M.A."/>
            <person name="Wolf J."/>
            <person name="Bergner S.V."/>
            <person name="Schilhabel M.B."/>
            <person name="Klostermeier U.C."/>
            <person name="Beiko R.G."/>
            <person name="Rosenstiel P."/>
            <person name="Hippler M."/>
            <person name="Laroche J."/>
        </authorList>
    </citation>
    <scope>NUCLEOTIDE SEQUENCE [LARGE SCALE GENOMIC DNA]</scope>
    <source>
        <strain evidence="2 3">CCMP1005</strain>
    </source>
</reference>